<keyword evidence="1" id="KW-0808">Transferase</keyword>
<protein>
    <recommendedName>
        <fullName evidence="3">N-acetyltransferase domain-containing protein</fullName>
    </recommendedName>
</protein>
<dbReference type="AlphaFoldDB" id="A0A650EMH9"/>
<dbReference type="InterPro" id="IPR000182">
    <property type="entry name" value="GNAT_dom"/>
</dbReference>
<evidence type="ECO:0000256" key="2">
    <source>
        <dbReference type="ARBA" id="ARBA00023315"/>
    </source>
</evidence>
<accession>A0A650EMH9</accession>
<keyword evidence="2" id="KW-0012">Acyltransferase</keyword>
<dbReference type="PROSITE" id="PS51186">
    <property type="entry name" value="GNAT"/>
    <property type="match status" value="1"/>
</dbReference>
<dbReference type="InterPro" id="IPR016181">
    <property type="entry name" value="Acyl_CoA_acyltransferase"/>
</dbReference>
<dbReference type="EMBL" id="MN577573">
    <property type="protein sequence ID" value="QGT51047.1"/>
    <property type="molecule type" value="Genomic_DNA"/>
</dbReference>
<gene>
    <name evidence="4" type="ORF">Firmicute1046_1230</name>
</gene>
<feature type="domain" description="N-acetyltransferase" evidence="3">
    <location>
        <begin position="16"/>
        <end position="168"/>
    </location>
</feature>
<name>A0A650EMH9_9FIRM</name>
<dbReference type="InterPro" id="IPR050832">
    <property type="entry name" value="Bact_Acetyltransf"/>
</dbReference>
<dbReference type="GO" id="GO:0016747">
    <property type="term" value="F:acyltransferase activity, transferring groups other than amino-acyl groups"/>
    <property type="evidence" value="ECO:0007669"/>
    <property type="project" value="InterPro"/>
</dbReference>
<reference evidence="4" key="1">
    <citation type="journal article" date="2020" name="J. ISSAAS">
        <title>Lactobacilli and other gastrointestinal microbiota of Peromyscus leucopus, reservoir host for agents of Lyme disease and other zoonoses in North America.</title>
        <authorList>
            <person name="Milovic A."/>
            <person name="Bassam K."/>
            <person name="Shao H."/>
            <person name="Chatzistamou I."/>
            <person name="Tufts D.M."/>
            <person name="Diuk-Wasser M."/>
            <person name="Barbour A.G."/>
        </authorList>
    </citation>
    <scope>NUCLEOTIDE SEQUENCE</scope>
    <source>
        <strain evidence="4">LL40</strain>
    </source>
</reference>
<evidence type="ECO:0000313" key="4">
    <source>
        <dbReference type="EMBL" id="QGT51047.1"/>
    </source>
</evidence>
<sequence>MEKFTISQAQNDADIQTIGALADEIWHEHYANILQPEQIDYMVEKFQSPSAIGNDIRQNGYLYYLAYAGKAPAGYCAIHPEEDGKTIFLSKIYVKREYRGKGLATQFLQTVLSDETAQNCQKLWLTVNKNNAGSIAAYEKLGFSVEETMVTDIGMGFVMDDYKMSRFL</sequence>
<organism evidence="4">
    <name type="scientific">uncultured Bacillota bacterium</name>
    <dbReference type="NCBI Taxonomy" id="344338"/>
    <lineage>
        <taxon>Bacteria</taxon>
        <taxon>Bacillati</taxon>
        <taxon>Bacillota</taxon>
        <taxon>environmental samples</taxon>
    </lineage>
</organism>
<dbReference type="Pfam" id="PF00583">
    <property type="entry name" value="Acetyltransf_1"/>
    <property type="match status" value="1"/>
</dbReference>
<dbReference type="Gene3D" id="3.40.630.30">
    <property type="match status" value="1"/>
</dbReference>
<dbReference type="CDD" id="cd04301">
    <property type="entry name" value="NAT_SF"/>
    <property type="match status" value="1"/>
</dbReference>
<dbReference type="SUPFAM" id="SSF55729">
    <property type="entry name" value="Acyl-CoA N-acyltransferases (Nat)"/>
    <property type="match status" value="1"/>
</dbReference>
<proteinExistence type="predicted"/>
<evidence type="ECO:0000256" key="1">
    <source>
        <dbReference type="ARBA" id="ARBA00022679"/>
    </source>
</evidence>
<dbReference type="PANTHER" id="PTHR43877">
    <property type="entry name" value="AMINOALKYLPHOSPHONATE N-ACETYLTRANSFERASE-RELATED-RELATED"/>
    <property type="match status" value="1"/>
</dbReference>
<evidence type="ECO:0000259" key="3">
    <source>
        <dbReference type="PROSITE" id="PS51186"/>
    </source>
</evidence>